<reference evidence="1" key="1">
    <citation type="submission" date="2021-04" db="EMBL/GenBank/DDBJ databases">
        <title>First draft genome resource for Brassicaceae pathogens Fusarium oxysporum f. sp. raphani and Fusarium oxysporum f. sp. rapae.</title>
        <authorList>
            <person name="Asai S."/>
        </authorList>
    </citation>
    <scope>NUCLEOTIDE SEQUENCE</scope>
    <source>
        <strain evidence="1">Tf1208</strain>
    </source>
</reference>
<organism evidence="1 2">
    <name type="scientific">Fusarium oxysporum f. sp. rapae</name>
    <dbReference type="NCBI Taxonomy" id="485398"/>
    <lineage>
        <taxon>Eukaryota</taxon>
        <taxon>Fungi</taxon>
        <taxon>Dikarya</taxon>
        <taxon>Ascomycota</taxon>
        <taxon>Pezizomycotina</taxon>
        <taxon>Sordariomycetes</taxon>
        <taxon>Hypocreomycetidae</taxon>
        <taxon>Hypocreales</taxon>
        <taxon>Nectriaceae</taxon>
        <taxon>Fusarium</taxon>
        <taxon>Fusarium oxysporum species complex</taxon>
    </lineage>
</organism>
<comment type="caution">
    <text evidence="1">The sequence shown here is derived from an EMBL/GenBank/DDBJ whole genome shotgun (WGS) entry which is preliminary data.</text>
</comment>
<gene>
    <name evidence="1" type="ORF">Forpe1208_v005733</name>
</gene>
<protein>
    <submittedName>
        <fullName evidence="1">Uncharacterized protein</fullName>
    </submittedName>
</protein>
<proteinExistence type="predicted"/>
<evidence type="ECO:0000313" key="2">
    <source>
        <dbReference type="Proteomes" id="UP000694050"/>
    </source>
</evidence>
<name>A0A8J5TTW3_FUSOX</name>
<sequence length="87" mass="10035">MLLRALDRWDALWTDAYEGIPKDERKWLGIGKHTPEVMSLSRRTIELIESGKAKESAYLQDIAFYDTAVFHDFVQKYGQESPGTTKN</sequence>
<dbReference type="EMBL" id="JAELUQ010000004">
    <property type="protein sequence ID" value="KAG7415115.1"/>
    <property type="molecule type" value="Genomic_DNA"/>
</dbReference>
<evidence type="ECO:0000313" key="1">
    <source>
        <dbReference type="EMBL" id="KAG7415115.1"/>
    </source>
</evidence>
<accession>A0A8J5TTW3</accession>
<dbReference type="Proteomes" id="UP000694050">
    <property type="component" value="Unassembled WGS sequence"/>
</dbReference>
<dbReference type="AlphaFoldDB" id="A0A8J5TTW3"/>